<feature type="region of interest" description="Disordered" evidence="1">
    <location>
        <begin position="1"/>
        <end position="24"/>
    </location>
</feature>
<name>A0AAD6VAF7_9AGAR</name>
<dbReference type="Proteomes" id="UP001219525">
    <property type="component" value="Unassembled WGS sequence"/>
</dbReference>
<gene>
    <name evidence="2" type="ORF">GGX14DRAFT_396643</name>
</gene>
<evidence type="ECO:0000313" key="3">
    <source>
        <dbReference type="Proteomes" id="UP001219525"/>
    </source>
</evidence>
<keyword evidence="3" id="KW-1185">Reference proteome</keyword>
<evidence type="ECO:0000256" key="1">
    <source>
        <dbReference type="SAM" id="MobiDB-lite"/>
    </source>
</evidence>
<evidence type="ECO:0000313" key="2">
    <source>
        <dbReference type="EMBL" id="KAJ7207234.1"/>
    </source>
</evidence>
<proteinExistence type="predicted"/>
<comment type="caution">
    <text evidence="2">The sequence shown here is derived from an EMBL/GenBank/DDBJ whole genome shotgun (WGS) entry which is preliminary data.</text>
</comment>
<dbReference type="AlphaFoldDB" id="A0AAD6VAF7"/>
<reference evidence="2" key="1">
    <citation type="submission" date="2023-03" db="EMBL/GenBank/DDBJ databases">
        <title>Massive genome expansion in bonnet fungi (Mycena s.s.) driven by repeated elements and novel gene families across ecological guilds.</title>
        <authorList>
            <consortium name="Lawrence Berkeley National Laboratory"/>
            <person name="Harder C.B."/>
            <person name="Miyauchi S."/>
            <person name="Viragh M."/>
            <person name="Kuo A."/>
            <person name="Thoen E."/>
            <person name="Andreopoulos B."/>
            <person name="Lu D."/>
            <person name="Skrede I."/>
            <person name="Drula E."/>
            <person name="Henrissat B."/>
            <person name="Morin E."/>
            <person name="Kohler A."/>
            <person name="Barry K."/>
            <person name="LaButti K."/>
            <person name="Morin E."/>
            <person name="Salamov A."/>
            <person name="Lipzen A."/>
            <person name="Mereny Z."/>
            <person name="Hegedus B."/>
            <person name="Baldrian P."/>
            <person name="Stursova M."/>
            <person name="Weitz H."/>
            <person name="Taylor A."/>
            <person name="Grigoriev I.V."/>
            <person name="Nagy L.G."/>
            <person name="Martin F."/>
            <person name="Kauserud H."/>
        </authorList>
    </citation>
    <scope>NUCLEOTIDE SEQUENCE</scope>
    <source>
        <strain evidence="2">9144</strain>
    </source>
</reference>
<dbReference type="EMBL" id="JARJCW010000037">
    <property type="protein sequence ID" value="KAJ7207234.1"/>
    <property type="molecule type" value="Genomic_DNA"/>
</dbReference>
<sequence>MSPTKAQTHERCAYGDETQDDQDDDMIPEVVAVEGRTTTMVGIAALAAGEISVTSTTPEEDEDVNNAVRMALLRARTPAMAFSGTTHMNATLRGGRAIGAGGGVKQRVWRRAVNADSELLRSHSISITLPLPSPAFTWITSMSILSVCKRLKKARVYLETCDAAWRTV</sequence>
<accession>A0AAD6VAF7</accession>
<organism evidence="2 3">
    <name type="scientific">Mycena pura</name>
    <dbReference type="NCBI Taxonomy" id="153505"/>
    <lineage>
        <taxon>Eukaryota</taxon>
        <taxon>Fungi</taxon>
        <taxon>Dikarya</taxon>
        <taxon>Basidiomycota</taxon>
        <taxon>Agaricomycotina</taxon>
        <taxon>Agaricomycetes</taxon>
        <taxon>Agaricomycetidae</taxon>
        <taxon>Agaricales</taxon>
        <taxon>Marasmiineae</taxon>
        <taxon>Mycenaceae</taxon>
        <taxon>Mycena</taxon>
    </lineage>
</organism>
<protein>
    <submittedName>
        <fullName evidence="2">Uncharacterized protein</fullName>
    </submittedName>
</protein>